<dbReference type="InterPro" id="IPR007445">
    <property type="entry name" value="PilO"/>
</dbReference>
<dbReference type="GO" id="GO:0015628">
    <property type="term" value="P:protein secretion by the type II secretion system"/>
    <property type="evidence" value="ECO:0007669"/>
    <property type="project" value="InterPro"/>
</dbReference>
<keyword evidence="2" id="KW-1133">Transmembrane helix</keyword>
<proteinExistence type="predicted"/>
<accession>E8LQ53</accession>
<comment type="caution">
    <text evidence="3">The sequence shown here is derived from an EMBL/GenBank/DDBJ whole genome shotgun (WGS) entry which is preliminary data.</text>
</comment>
<gene>
    <name evidence="3" type="ORF">VIBR0546_05468</name>
</gene>
<evidence type="ECO:0000313" key="3">
    <source>
        <dbReference type="EMBL" id="EGA67115.1"/>
    </source>
</evidence>
<protein>
    <submittedName>
        <fullName evidence="3">MSHA biogenesis protein MshJ</fullName>
    </submittedName>
</protein>
<dbReference type="GO" id="GO:0043683">
    <property type="term" value="P:type IV pilus assembly"/>
    <property type="evidence" value="ECO:0007669"/>
    <property type="project" value="InterPro"/>
</dbReference>
<name>E8LQ53_9VIBR</name>
<evidence type="ECO:0000256" key="2">
    <source>
        <dbReference type="SAM" id="Phobius"/>
    </source>
</evidence>
<keyword evidence="2" id="KW-0812">Transmembrane</keyword>
<dbReference type="RefSeq" id="WP_006877962.1">
    <property type="nucleotide sequence ID" value="NZ_AEVS01000015.1"/>
</dbReference>
<dbReference type="EMBL" id="AEVS01000015">
    <property type="protein sequence ID" value="EGA67115.1"/>
    <property type="molecule type" value="Genomic_DNA"/>
</dbReference>
<dbReference type="Pfam" id="PF04612">
    <property type="entry name" value="T2SSM"/>
    <property type="match status" value="1"/>
</dbReference>
<dbReference type="Proteomes" id="UP000004371">
    <property type="component" value="Unassembled WGS sequence"/>
</dbReference>
<keyword evidence="1" id="KW-0175">Coiled coil</keyword>
<feature type="transmembrane region" description="Helical" evidence="2">
    <location>
        <begin position="21"/>
        <end position="40"/>
    </location>
</feature>
<dbReference type="GO" id="GO:0043107">
    <property type="term" value="P:type IV pilus-dependent motility"/>
    <property type="evidence" value="ECO:0007669"/>
    <property type="project" value="InterPro"/>
</dbReference>
<evidence type="ECO:0000256" key="1">
    <source>
        <dbReference type="SAM" id="Coils"/>
    </source>
</evidence>
<dbReference type="STRING" id="945543.VIBR0546_05468"/>
<organism evidence="3 4">
    <name type="scientific">Vibrio brasiliensis LMG 20546</name>
    <dbReference type="NCBI Taxonomy" id="945543"/>
    <lineage>
        <taxon>Bacteria</taxon>
        <taxon>Pseudomonadati</taxon>
        <taxon>Pseudomonadota</taxon>
        <taxon>Gammaproteobacteria</taxon>
        <taxon>Vibrionales</taxon>
        <taxon>Vibrionaceae</taxon>
        <taxon>Vibrio</taxon>
        <taxon>Vibrio oreintalis group</taxon>
    </lineage>
</organism>
<evidence type="ECO:0000313" key="4">
    <source>
        <dbReference type="Proteomes" id="UP000004371"/>
    </source>
</evidence>
<dbReference type="Pfam" id="PF04350">
    <property type="entry name" value="PilO"/>
    <property type="match status" value="1"/>
</dbReference>
<reference evidence="3 4" key="1">
    <citation type="journal article" date="2012" name="Int. J. Syst. Evol. Microbiol.">
        <title>Vibrio caribbeanicus sp. nov., isolated from the marine sponge Scleritoderma cyanea.</title>
        <authorList>
            <person name="Hoffmann M."/>
            <person name="Monday S.R."/>
            <person name="Allard M.W."/>
            <person name="Strain E.A."/>
            <person name="Whittaker P."/>
            <person name="Naum M."/>
            <person name="McCarthy P.J."/>
            <person name="Lopez J.V."/>
            <person name="Fischer M."/>
            <person name="Brown E.W."/>
        </authorList>
    </citation>
    <scope>NUCLEOTIDE SEQUENCE [LARGE SCALE GENOMIC DNA]</scope>
    <source>
        <strain evidence="3 4">LMG 20546</strain>
    </source>
</reference>
<dbReference type="InterPro" id="IPR007690">
    <property type="entry name" value="T2SS_GspM"/>
</dbReference>
<dbReference type="eggNOG" id="COG3167">
    <property type="taxonomic scope" value="Bacteria"/>
</dbReference>
<dbReference type="AlphaFoldDB" id="E8LQ53"/>
<feature type="coiled-coil region" evidence="1">
    <location>
        <begin position="80"/>
        <end position="107"/>
    </location>
</feature>
<keyword evidence="2" id="KW-0472">Membrane</keyword>
<dbReference type="GO" id="GO:0015627">
    <property type="term" value="C:type II protein secretion system complex"/>
    <property type="evidence" value="ECO:0007669"/>
    <property type="project" value="InterPro"/>
</dbReference>
<dbReference type="OrthoDB" id="9151209at2"/>
<keyword evidence="4" id="KW-1185">Reference proteome</keyword>
<sequence length="216" mass="24594">MQQYWQQWQEKFAQLSAREKWLIALCGVVVLGLGLFTFLVEPALKSNQAVVKQISATKLNAQRLEADILLMTAKLKKDPDQELNMEFKRLMAESQNLSQQLAEIVENLISPSEMALLLEDVLAGTKGLKLVALESMKAEPIVSNEQSETLSSYYLHPVRLEVTGNYFAIVDYLETLESLPMKYYWRSFQYTVEAHPIARLVLEVYTLGSRQEFIGG</sequence>